<dbReference type="Proteomes" id="UP001150924">
    <property type="component" value="Unassembled WGS sequence"/>
</dbReference>
<feature type="compositionally biased region" description="Low complexity" evidence="1">
    <location>
        <begin position="414"/>
        <end position="426"/>
    </location>
</feature>
<comment type="caution">
    <text evidence="3">The sequence shown here is derived from an EMBL/GenBank/DDBJ whole genome shotgun (WGS) entry which is preliminary data.</text>
</comment>
<feature type="compositionally biased region" description="Low complexity" evidence="1">
    <location>
        <begin position="434"/>
        <end position="444"/>
    </location>
</feature>
<feature type="compositionally biased region" description="Low complexity" evidence="1">
    <location>
        <begin position="27"/>
        <end position="84"/>
    </location>
</feature>
<dbReference type="EMBL" id="JAPNKE010000002">
    <property type="protein sequence ID" value="MCY1004813.1"/>
    <property type="molecule type" value="Genomic_DNA"/>
</dbReference>
<evidence type="ECO:0000313" key="4">
    <source>
        <dbReference type="Proteomes" id="UP001150924"/>
    </source>
</evidence>
<name>A0A9X3IWI0_9BACT</name>
<evidence type="ECO:0000256" key="2">
    <source>
        <dbReference type="SAM" id="SignalP"/>
    </source>
</evidence>
<feature type="region of interest" description="Disordered" evidence="1">
    <location>
        <begin position="406"/>
        <end position="444"/>
    </location>
</feature>
<proteinExistence type="predicted"/>
<protein>
    <submittedName>
        <fullName evidence="3">Uncharacterized protein</fullName>
    </submittedName>
</protein>
<feature type="signal peptide" evidence="2">
    <location>
        <begin position="1"/>
        <end position="17"/>
    </location>
</feature>
<gene>
    <name evidence="3" type="ORF">OV079_04340</name>
</gene>
<accession>A0A9X3IWI0</accession>
<dbReference type="PROSITE" id="PS51257">
    <property type="entry name" value="PROKAR_LIPOPROTEIN"/>
    <property type="match status" value="1"/>
</dbReference>
<reference evidence="3" key="1">
    <citation type="submission" date="2022-11" db="EMBL/GenBank/DDBJ databases">
        <title>Minimal conservation of predation-associated metabolite biosynthetic gene clusters underscores biosynthetic potential of Myxococcota including descriptions for ten novel species: Archangium lansinium sp. nov., Myxococcus landrumus sp. nov., Nannocystis bai.</title>
        <authorList>
            <person name="Ahearne A."/>
            <person name="Stevens C."/>
            <person name="Phillips K."/>
        </authorList>
    </citation>
    <scope>NUCLEOTIDE SEQUENCE</scope>
    <source>
        <strain evidence="3">Na p29</strain>
    </source>
</reference>
<evidence type="ECO:0000256" key="1">
    <source>
        <dbReference type="SAM" id="MobiDB-lite"/>
    </source>
</evidence>
<organism evidence="3 4">
    <name type="scientific">Nannocystis pusilla</name>
    <dbReference type="NCBI Taxonomy" id="889268"/>
    <lineage>
        <taxon>Bacteria</taxon>
        <taxon>Pseudomonadati</taxon>
        <taxon>Myxococcota</taxon>
        <taxon>Polyangia</taxon>
        <taxon>Nannocystales</taxon>
        <taxon>Nannocystaceae</taxon>
        <taxon>Nannocystis</taxon>
    </lineage>
</organism>
<keyword evidence="4" id="KW-1185">Reference proteome</keyword>
<dbReference type="AlphaFoldDB" id="A0A9X3IWI0"/>
<feature type="region of interest" description="Disordered" evidence="1">
    <location>
        <begin position="27"/>
        <end position="89"/>
    </location>
</feature>
<dbReference type="RefSeq" id="WP_267766411.1">
    <property type="nucleotide sequence ID" value="NZ_JAPNKE010000002.1"/>
</dbReference>
<sequence length="444" mass="46826">MSRRLLLLALTSAACFSDDPPQLTATVTSDDTSTSTTIGTTAVTPTTTTGDETTSTSTTGTTEPVVPTTSTGDTSTTDDTSTTGEPVVDPCMDKDPICPEGPSGAPGSGLEPLDRCNFALTRAPEWDNLGPLADALAETLPTRTIAELLTDLNNVAEPAPTVPGDVAALELAFRWDDEDFSKAWWVPQGLTGSADAYDDGRLEGRDVVLIGWWFAKELAMLSFDKGVRVSLVDFTDAPDLSLRHILLVEPVPGDPVDFKPVPIRAASIAWYGDTLYLADPTQGLRVFDMSRLLAVNPGVDKVGYDSKINDYYGGLYSYVAMQIGAYKPASDCAPRFSTVALDRSTSPPELVVGEFCDGVDACDGASDGRVFTWPIDPVTGRLPSLITWASFAAYTGESQIEGITRSQGTFTCRAAPRPATPARSTSSPPPAPASPTAGSTPPGP</sequence>
<feature type="chain" id="PRO_5040914199" evidence="2">
    <location>
        <begin position="18"/>
        <end position="444"/>
    </location>
</feature>
<evidence type="ECO:0000313" key="3">
    <source>
        <dbReference type="EMBL" id="MCY1004813.1"/>
    </source>
</evidence>
<keyword evidence="2" id="KW-0732">Signal</keyword>